<keyword evidence="3" id="KW-1185">Reference proteome</keyword>
<reference evidence="2" key="1">
    <citation type="submission" date="2023-05" db="EMBL/GenBank/DDBJ databases">
        <authorList>
            <person name="Zhang X."/>
        </authorList>
    </citation>
    <scope>NUCLEOTIDE SEQUENCE</scope>
    <source>
        <strain evidence="2">BD1B2-1</strain>
    </source>
</reference>
<protein>
    <recommendedName>
        <fullName evidence="4">DUF2231 domain-containing protein</fullName>
    </recommendedName>
</protein>
<feature type="transmembrane region" description="Helical" evidence="1">
    <location>
        <begin position="43"/>
        <end position="65"/>
    </location>
</feature>
<organism evidence="2 3">
    <name type="scientific">Xanthocytophaga agilis</name>
    <dbReference type="NCBI Taxonomy" id="3048010"/>
    <lineage>
        <taxon>Bacteria</taxon>
        <taxon>Pseudomonadati</taxon>
        <taxon>Bacteroidota</taxon>
        <taxon>Cytophagia</taxon>
        <taxon>Cytophagales</taxon>
        <taxon>Rhodocytophagaceae</taxon>
        <taxon>Xanthocytophaga</taxon>
    </lineage>
</organism>
<feature type="transmembrane region" description="Helical" evidence="1">
    <location>
        <begin position="111"/>
        <end position="133"/>
    </location>
</feature>
<name>A0AAE3RE33_9BACT</name>
<feature type="transmembrane region" description="Helical" evidence="1">
    <location>
        <begin position="6"/>
        <end position="31"/>
    </location>
</feature>
<keyword evidence="1" id="KW-0812">Transmembrane</keyword>
<evidence type="ECO:0000313" key="3">
    <source>
        <dbReference type="Proteomes" id="UP001232063"/>
    </source>
</evidence>
<dbReference type="RefSeq" id="WP_314519397.1">
    <property type="nucleotide sequence ID" value="NZ_JASJOU010000022.1"/>
</dbReference>
<dbReference type="Proteomes" id="UP001232063">
    <property type="component" value="Unassembled WGS sequence"/>
</dbReference>
<gene>
    <name evidence="2" type="ORF">QNI22_37730</name>
</gene>
<accession>A0AAE3RE33</accession>
<keyword evidence="1" id="KW-1133">Transmembrane helix</keyword>
<dbReference type="EMBL" id="JASJOU010000022">
    <property type="protein sequence ID" value="MDJ1506452.1"/>
    <property type="molecule type" value="Genomic_DNA"/>
</dbReference>
<dbReference type="AlphaFoldDB" id="A0AAE3RE33"/>
<comment type="caution">
    <text evidence="2">The sequence shown here is derived from an EMBL/GenBank/DDBJ whole genome shotgun (WGS) entry which is preliminary data.</text>
</comment>
<evidence type="ECO:0000313" key="2">
    <source>
        <dbReference type="EMBL" id="MDJ1506452.1"/>
    </source>
</evidence>
<sequence>MDITQWHLILSHFPVLGTFFGGVFLTSGIVLKNNAVQKISLSIFIVTALISAVVYATGIEASQALGRLNLVSLTVINAHKQMASIASWFIGALGLISFIAFIPFKNQRTWYRFAVGIALFSILTLIATGMAVYTGYQINHAHF</sequence>
<proteinExistence type="predicted"/>
<evidence type="ECO:0000256" key="1">
    <source>
        <dbReference type="SAM" id="Phobius"/>
    </source>
</evidence>
<keyword evidence="1" id="KW-0472">Membrane</keyword>
<evidence type="ECO:0008006" key="4">
    <source>
        <dbReference type="Google" id="ProtNLM"/>
    </source>
</evidence>
<feature type="transmembrane region" description="Helical" evidence="1">
    <location>
        <begin position="85"/>
        <end position="104"/>
    </location>
</feature>